<dbReference type="PROSITE" id="PS50975">
    <property type="entry name" value="ATP_GRASP"/>
    <property type="match status" value="1"/>
</dbReference>
<keyword evidence="7 12" id="KW-0547">Nucleotide-binding</keyword>
<dbReference type="PROSITE" id="PS50979">
    <property type="entry name" value="BC"/>
    <property type="match status" value="1"/>
</dbReference>
<accession>A0A510HKD9</accession>
<dbReference type="EMBL" id="AP019791">
    <property type="protein sequence ID" value="BBL80486.1"/>
    <property type="molecule type" value="Genomic_DNA"/>
</dbReference>
<evidence type="ECO:0000256" key="7">
    <source>
        <dbReference type="ARBA" id="ARBA00022741"/>
    </source>
</evidence>
<feature type="domain" description="Biotin carboxylation" evidence="15">
    <location>
        <begin position="1"/>
        <end position="445"/>
    </location>
</feature>
<evidence type="ECO:0000256" key="11">
    <source>
        <dbReference type="ARBA" id="ARBA00048600"/>
    </source>
</evidence>
<dbReference type="NCBIfam" id="NF006367">
    <property type="entry name" value="PRK08591.1"/>
    <property type="match status" value="1"/>
</dbReference>
<evidence type="ECO:0000256" key="4">
    <source>
        <dbReference type="ARBA" id="ARBA00013263"/>
    </source>
</evidence>
<dbReference type="Pfam" id="PF00289">
    <property type="entry name" value="Biotin_carb_N"/>
    <property type="match status" value="1"/>
</dbReference>
<dbReference type="FunFam" id="3.40.50.20:FF:000010">
    <property type="entry name" value="Propionyl-CoA carboxylase subunit alpha"/>
    <property type="match status" value="1"/>
</dbReference>
<evidence type="ECO:0000256" key="5">
    <source>
        <dbReference type="ARBA" id="ARBA00022598"/>
    </source>
</evidence>
<evidence type="ECO:0000313" key="17">
    <source>
        <dbReference type="Proteomes" id="UP000318065"/>
    </source>
</evidence>
<comment type="subunit">
    <text evidence="3 13">Acetyl-CoA carboxylase is a heterohexamer of biotin carboxyl carrier protein, biotin carboxylase and the two subunits of carboxyl transferase in a 2:2 complex.</text>
</comment>
<sequence length="463" mass="49658">MVGKVLVANRGEIALRVIRACRELGIRSVAIYSTADRESLHRMLADEAVCIGPPQAAGSYLNIPAIISAAELTGADAVHPGYGFLAENARFAEICERVGLTFIGPSSGVIARMGDKAAARRAAEEAGVPITPGSDGLCSGVEEVKRVGAEVGYPLVIKASAGGGGKGMRVVRSEEEVEAAFADAGREAGASFGDGSLYVERYLDPLRHVEVQVLADTHGNVVAFPERDCSVQRRYQKLIEESPAPGLPERVRDDLLSAARDLAASLGYVGAGTVEFIYSEGEFYFIEMNTRLQVEHPVTETVCGVDLVAEQIKVASGEELELPESAFSPQGHAIEFRINAEDPRRNFMPQAGPVEFYNPPGGPGVRVDSHLYAGYRVPPHYDSLLAKLIVHGESREAAIRRGVRALDEFAVSGIETTLPLHLAILEDGEFRRGGVPTRFLEERRLASEGGMLRLLRAGAPSSL</sequence>
<dbReference type="InterPro" id="IPR011764">
    <property type="entry name" value="Biotin_carboxylation_dom"/>
</dbReference>
<keyword evidence="13" id="KW-0275">Fatty acid biosynthesis</keyword>
<dbReference type="InterPro" id="IPR005479">
    <property type="entry name" value="CPAse_ATP-bd"/>
</dbReference>
<dbReference type="GO" id="GO:0004075">
    <property type="term" value="F:biotin carboxylase activity"/>
    <property type="evidence" value="ECO:0007669"/>
    <property type="project" value="UniProtKB-EC"/>
</dbReference>
<dbReference type="AlphaFoldDB" id="A0A510HKD9"/>
<keyword evidence="13" id="KW-0443">Lipid metabolism</keyword>
<dbReference type="PROSITE" id="PS00866">
    <property type="entry name" value="CPSASE_1"/>
    <property type="match status" value="1"/>
</dbReference>
<dbReference type="InterPro" id="IPR016185">
    <property type="entry name" value="PreATP-grasp_dom_sf"/>
</dbReference>
<proteinExistence type="predicted"/>
<reference evidence="16" key="1">
    <citation type="journal article" date="2019" name="Microbiol. Resour. Announc.">
        <title>Complete Genome Sequence of Rubrobacter xylanophilus Strain AA3-22, Isolated from Arima Onsen in Japan.</title>
        <authorList>
            <person name="Tomariguchi N."/>
            <person name="Miyazaki K."/>
        </authorList>
    </citation>
    <scope>NUCLEOTIDE SEQUENCE [LARGE SCALE GENOMIC DNA]</scope>
    <source>
        <strain evidence="16">AA3-22</strain>
    </source>
</reference>
<keyword evidence="6" id="KW-0479">Metal-binding</keyword>
<dbReference type="GO" id="GO:0006633">
    <property type="term" value="P:fatty acid biosynthetic process"/>
    <property type="evidence" value="ECO:0007669"/>
    <property type="project" value="UniProtKB-KW"/>
</dbReference>
<evidence type="ECO:0000256" key="13">
    <source>
        <dbReference type="RuleBase" id="RU365063"/>
    </source>
</evidence>
<dbReference type="InterPro" id="IPR005482">
    <property type="entry name" value="Biotin_COase_C"/>
</dbReference>
<dbReference type="UniPathway" id="UPA00655">
    <property type="reaction ID" value="UER00711"/>
</dbReference>
<dbReference type="GO" id="GO:0046872">
    <property type="term" value="F:metal ion binding"/>
    <property type="evidence" value="ECO:0007669"/>
    <property type="project" value="UniProtKB-KW"/>
</dbReference>
<dbReference type="InterPro" id="IPR004549">
    <property type="entry name" value="Acetyl_CoA_COase_biotin_COase"/>
</dbReference>
<evidence type="ECO:0000259" key="14">
    <source>
        <dbReference type="PROSITE" id="PS50975"/>
    </source>
</evidence>
<comment type="pathway">
    <text evidence="2 13">Lipid metabolism; malonyl-CoA biosynthesis; malonyl-CoA from acetyl-CoA: step 1/1.</text>
</comment>
<evidence type="ECO:0000259" key="15">
    <source>
        <dbReference type="PROSITE" id="PS50979"/>
    </source>
</evidence>
<comment type="catalytic activity">
    <reaction evidence="11 13">
        <text>N(6)-biotinyl-L-lysyl-[protein] + hydrogencarbonate + ATP = N(6)-carboxybiotinyl-L-lysyl-[protein] + ADP + phosphate + H(+)</text>
        <dbReference type="Rhea" id="RHEA:13501"/>
        <dbReference type="Rhea" id="RHEA-COMP:10505"/>
        <dbReference type="Rhea" id="RHEA-COMP:10506"/>
        <dbReference type="ChEBI" id="CHEBI:15378"/>
        <dbReference type="ChEBI" id="CHEBI:17544"/>
        <dbReference type="ChEBI" id="CHEBI:30616"/>
        <dbReference type="ChEBI" id="CHEBI:43474"/>
        <dbReference type="ChEBI" id="CHEBI:83144"/>
        <dbReference type="ChEBI" id="CHEBI:83145"/>
        <dbReference type="ChEBI" id="CHEBI:456216"/>
        <dbReference type="EC" id="6.3.4.14"/>
    </reaction>
</comment>
<dbReference type="FunFam" id="3.30.1490.20:FF:000018">
    <property type="entry name" value="Biotin carboxylase"/>
    <property type="match status" value="1"/>
</dbReference>
<keyword evidence="9" id="KW-0460">Magnesium</keyword>
<keyword evidence="17" id="KW-1185">Reference proteome</keyword>
<dbReference type="GO" id="GO:2001295">
    <property type="term" value="P:malonyl-CoA biosynthetic process"/>
    <property type="evidence" value="ECO:0007669"/>
    <property type="project" value="UniProtKB-UniPathway"/>
</dbReference>
<evidence type="ECO:0000256" key="9">
    <source>
        <dbReference type="ARBA" id="ARBA00022842"/>
    </source>
</evidence>
<keyword evidence="10 13" id="KW-0092">Biotin</keyword>
<dbReference type="SUPFAM" id="SSF56059">
    <property type="entry name" value="Glutathione synthetase ATP-binding domain-like"/>
    <property type="match status" value="1"/>
</dbReference>
<evidence type="ECO:0000256" key="8">
    <source>
        <dbReference type="ARBA" id="ARBA00022840"/>
    </source>
</evidence>
<dbReference type="InterPro" id="IPR051602">
    <property type="entry name" value="ACC_Biotin_Carboxylase"/>
</dbReference>
<keyword evidence="13" id="KW-0276">Fatty acid metabolism</keyword>
<dbReference type="InterPro" id="IPR011054">
    <property type="entry name" value="Rudment_hybrid_motif"/>
</dbReference>
<organism evidence="16 17">
    <name type="scientific">Rubrobacter xylanophilus</name>
    <dbReference type="NCBI Taxonomy" id="49319"/>
    <lineage>
        <taxon>Bacteria</taxon>
        <taxon>Bacillati</taxon>
        <taxon>Actinomycetota</taxon>
        <taxon>Rubrobacteria</taxon>
        <taxon>Rubrobacterales</taxon>
        <taxon>Rubrobacteraceae</taxon>
        <taxon>Rubrobacter</taxon>
    </lineage>
</organism>
<evidence type="ECO:0000256" key="6">
    <source>
        <dbReference type="ARBA" id="ARBA00022723"/>
    </source>
</evidence>
<keyword evidence="5 13" id="KW-0436">Ligase</keyword>
<dbReference type="InterPro" id="IPR005481">
    <property type="entry name" value="BC-like_N"/>
</dbReference>
<dbReference type="SUPFAM" id="SSF51246">
    <property type="entry name" value="Rudiment single hybrid motif"/>
    <property type="match status" value="1"/>
</dbReference>
<dbReference type="Proteomes" id="UP000318065">
    <property type="component" value="Chromosome"/>
</dbReference>
<dbReference type="PROSITE" id="PS00867">
    <property type="entry name" value="CPSASE_2"/>
    <property type="match status" value="1"/>
</dbReference>
<protein>
    <recommendedName>
        <fullName evidence="4 13">Biotin carboxylase</fullName>
        <ecNumber evidence="4 13">6.3.4.14</ecNumber>
    </recommendedName>
    <alternativeName>
        <fullName evidence="13">Acetyl-coenzyme A carboxylase biotin carboxylase subunit A</fullName>
    </alternativeName>
</protein>
<evidence type="ECO:0000256" key="2">
    <source>
        <dbReference type="ARBA" id="ARBA00004956"/>
    </source>
</evidence>
<dbReference type="RefSeq" id="WP_143528485.1">
    <property type="nucleotide sequence ID" value="NZ_AP019791.1"/>
</dbReference>
<dbReference type="PANTHER" id="PTHR48095:SF2">
    <property type="entry name" value="BIOTIN CARBOXYLASE, CHLOROPLASTIC"/>
    <property type="match status" value="1"/>
</dbReference>
<evidence type="ECO:0000256" key="12">
    <source>
        <dbReference type="PROSITE-ProRule" id="PRU00409"/>
    </source>
</evidence>
<dbReference type="Pfam" id="PF02785">
    <property type="entry name" value="Biotin_carb_C"/>
    <property type="match status" value="1"/>
</dbReference>
<dbReference type="GO" id="GO:0005524">
    <property type="term" value="F:ATP binding"/>
    <property type="evidence" value="ECO:0007669"/>
    <property type="project" value="UniProtKB-UniRule"/>
</dbReference>
<comment type="function">
    <text evidence="1 13">This protein is a component of the acetyl coenzyme A carboxylase complex; first, biotin carboxylase catalyzes the carboxylation of the carrier protein and then the transcarboxylase transfers the carboxyl group to form malonyl-CoA.</text>
</comment>
<evidence type="ECO:0000313" key="16">
    <source>
        <dbReference type="EMBL" id="BBL80486.1"/>
    </source>
</evidence>
<dbReference type="SUPFAM" id="SSF52440">
    <property type="entry name" value="PreATP-grasp domain"/>
    <property type="match status" value="1"/>
</dbReference>
<gene>
    <name evidence="16" type="primary">accC</name>
    <name evidence="16" type="ORF">RxyAA322_23400</name>
</gene>
<dbReference type="Gene3D" id="3.30.470.20">
    <property type="entry name" value="ATP-grasp fold, B domain"/>
    <property type="match status" value="1"/>
</dbReference>
<evidence type="ECO:0000256" key="10">
    <source>
        <dbReference type="ARBA" id="ARBA00023267"/>
    </source>
</evidence>
<dbReference type="SMART" id="SM00878">
    <property type="entry name" value="Biotin_carb_C"/>
    <property type="match status" value="1"/>
</dbReference>
<evidence type="ECO:0000256" key="1">
    <source>
        <dbReference type="ARBA" id="ARBA00003761"/>
    </source>
</evidence>
<dbReference type="NCBIfam" id="TIGR00514">
    <property type="entry name" value="accC"/>
    <property type="match status" value="1"/>
</dbReference>
<dbReference type="Pfam" id="PF02786">
    <property type="entry name" value="CPSase_L_D2"/>
    <property type="match status" value="1"/>
</dbReference>
<dbReference type="OrthoDB" id="9760256at2"/>
<evidence type="ECO:0000256" key="3">
    <source>
        <dbReference type="ARBA" id="ARBA00011750"/>
    </source>
</evidence>
<feature type="domain" description="ATP-grasp" evidence="14">
    <location>
        <begin position="120"/>
        <end position="316"/>
    </location>
</feature>
<dbReference type="EC" id="6.3.4.14" evidence="4 13"/>
<dbReference type="PANTHER" id="PTHR48095">
    <property type="entry name" value="PYRUVATE CARBOXYLASE SUBUNIT A"/>
    <property type="match status" value="1"/>
</dbReference>
<keyword evidence="13" id="KW-0444">Lipid biosynthesis</keyword>
<keyword evidence="8 12" id="KW-0067">ATP-binding</keyword>
<dbReference type="InterPro" id="IPR011761">
    <property type="entry name" value="ATP-grasp"/>
</dbReference>
<name>A0A510HKD9_9ACTN</name>